<accession>A0A4Q2S0I3</accession>
<dbReference type="PANTHER" id="PTHR12526:SF590">
    <property type="entry name" value="ALPHA-MALTOSE-1-PHOSPHATE SYNTHASE"/>
    <property type="match status" value="1"/>
</dbReference>
<organism evidence="1 2">
    <name type="scientific">Nocardioides oleivorans</name>
    <dbReference type="NCBI Taxonomy" id="273676"/>
    <lineage>
        <taxon>Bacteria</taxon>
        <taxon>Bacillati</taxon>
        <taxon>Actinomycetota</taxon>
        <taxon>Actinomycetes</taxon>
        <taxon>Propionibacteriales</taxon>
        <taxon>Nocardioidaceae</taxon>
        <taxon>Nocardioides</taxon>
    </lineage>
</organism>
<dbReference type="AlphaFoldDB" id="A0A4Q2S0I3"/>
<evidence type="ECO:0000313" key="1">
    <source>
        <dbReference type="EMBL" id="RYB94646.1"/>
    </source>
</evidence>
<sequence>MTRALVLSEHALDSWSSRYTAGEVPAPLPYGVNALADDLGWRLAGSRRAVDPRWSRLRDVVEHRAGFPVEQTLRGAGEARRSDLVLALLEQQGAAAALSRRAKVPPYASTPLVVWSCWLADDLRSADPDQRQRLKRRFDGADLITHLSRHETEIFTDLGISEDRLFPVTYGVSHEYYVPGDGPRDIELLAVGQDRGRDYGTLFDAVRGTDLVLDVVCKPENLADLDVPDNVRVHGIIPLRDYRRMLQRAQVVVVPTRDLAYPTGSSVALESASSGACVAVTGTRAMRDYFSDGIDSRLVDEGDAAGWRDVLTELRGDAGQRERLGAAARRSVETRLNARHMWTELAGVIRERGII</sequence>
<dbReference type="Proteomes" id="UP000294071">
    <property type="component" value="Unassembled WGS sequence"/>
</dbReference>
<proteinExistence type="predicted"/>
<keyword evidence="1" id="KW-0808">Transferase</keyword>
<gene>
    <name evidence="1" type="ORF">EUA93_10010</name>
</gene>
<dbReference type="RefSeq" id="WP_129399994.1">
    <property type="nucleotide sequence ID" value="NZ_SDWT01000001.1"/>
</dbReference>
<dbReference type="Gene3D" id="3.40.50.2000">
    <property type="entry name" value="Glycogen Phosphorylase B"/>
    <property type="match status" value="1"/>
</dbReference>
<evidence type="ECO:0000313" key="2">
    <source>
        <dbReference type="Proteomes" id="UP000294071"/>
    </source>
</evidence>
<protein>
    <submittedName>
        <fullName evidence="1">Glycosyltransferase</fullName>
    </submittedName>
</protein>
<dbReference type="SUPFAM" id="SSF53756">
    <property type="entry name" value="UDP-Glycosyltransferase/glycogen phosphorylase"/>
    <property type="match status" value="1"/>
</dbReference>
<dbReference type="Pfam" id="PF13692">
    <property type="entry name" value="Glyco_trans_1_4"/>
    <property type="match status" value="1"/>
</dbReference>
<dbReference type="GO" id="GO:0016757">
    <property type="term" value="F:glycosyltransferase activity"/>
    <property type="evidence" value="ECO:0007669"/>
    <property type="project" value="TreeGrafter"/>
</dbReference>
<name>A0A4Q2S0I3_9ACTN</name>
<keyword evidence="2" id="KW-1185">Reference proteome</keyword>
<comment type="caution">
    <text evidence="1">The sequence shown here is derived from an EMBL/GenBank/DDBJ whole genome shotgun (WGS) entry which is preliminary data.</text>
</comment>
<dbReference type="OrthoDB" id="5116476at2"/>
<reference evidence="1 2" key="1">
    <citation type="submission" date="2019-01" db="EMBL/GenBank/DDBJ databases">
        <title>Novel species of Nocardioides.</title>
        <authorList>
            <person name="Liu Q."/>
            <person name="Xin Y.-H."/>
        </authorList>
    </citation>
    <scope>NUCLEOTIDE SEQUENCE [LARGE SCALE GENOMIC DNA]</scope>
    <source>
        <strain evidence="1 2">CGMCC 4.6882</strain>
    </source>
</reference>
<dbReference type="PANTHER" id="PTHR12526">
    <property type="entry name" value="GLYCOSYLTRANSFERASE"/>
    <property type="match status" value="1"/>
</dbReference>
<dbReference type="EMBL" id="SDWT01000001">
    <property type="protein sequence ID" value="RYB94646.1"/>
    <property type="molecule type" value="Genomic_DNA"/>
</dbReference>